<accession>A0A0B1STZ2</accession>
<evidence type="ECO:0000313" key="3">
    <source>
        <dbReference type="EMBL" id="KHJ86992.1"/>
    </source>
</evidence>
<keyword evidence="2" id="KW-0812">Transmembrane</keyword>
<dbReference type="OrthoDB" id="203097at2759"/>
<evidence type="ECO:0000256" key="2">
    <source>
        <dbReference type="SAM" id="Phobius"/>
    </source>
</evidence>
<feature type="transmembrane region" description="Helical" evidence="2">
    <location>
        <begin position="15"/>
        <end position="36"/>
    </location>
</feature>
<protein>
    <submittedName>
        <fullName evidence="3">Uncharacterized protein</fullName>
    </submittedName>
</protein>
<organism evidence="3 4">
    <name type="scientific">Oesophagostomum dentatum</name>
    <name type="common">Nodular worm</name>
    <dbReference type="NCBI Taxonomy" id="61180"/>
    <lineage>
        <taxon>Eukaryota</taxon>
        <taxon>Metazoa</taxon>
        <taxon>Ecdysozoa</taxon>
        <taxon>Nematoda</taxon>
        <taxon>Chromadorea</taxon>
        <taxon>Rhabditida</taxon>
        <taxon>Rhabditina</taxon>
        <taxon>Rhabditomorpha</taxon>
        <taxon>Strongyloidea</taxon>
        <taxon>Strongylidae</taxon>
        <taxon>Oesophagostomum</taxon>
    </lineage>
</organism>
<evidence type="ECO:0000313" key="4">
    <source>
        <dbReference type="Proteomes" id="UP000053660"/>
    </source>
</evidence>
<keyword evidence="4" id="KW-1185">Reference proteome</keyword>
<name>A0A0B1STZ2_OESDE</name>
<feature type="region of interest" description="Disordered" evidence="1">
    <location>
        <begin position="62"/>
        <end position="82"/>
    </location>
</feature>
<sequence length="104" mass="11767">MLLVLWCMPEPEASIAVTIIFVVAIVTDKPLMMIWLTSRAYMKWCKGDTVAQEDKTPEKVRDMSMTTTTTADSSNDIPANLNKEKVQDKLSEVFIDSGKGRQRR</sequence>
<reference evidence="3 4" key="1">
    <citation type="submission" date="2014-03" db="EMBL/GenBank/DDBJ databases">
        <title>Draft genome of the hookworm Oesophagostomum dentatum.</title>
        <authorList>
            <person name="Mitreva M."/>
        </authorList>
    </citation>
    <scope>NUCLEOTIDE SEQUENCE [LARGE SCALE GENOMIC DNA]</scope>
    <source>
        <strain evidence="3 4">OD-Hann</strain>
    </source>
</reference>
<gene>
    <name evidence="3" type="ORF">OESDEN_13242</name>
</gene>
<dbReference type="Proteomes" id="UP000053660">
    <property type="component" value="Unassembled WGS sequence"/>
</dbReference>
<keyword evidence="2" id="KW-0472">Membrane</keyword>
<proteinExistence type="predicted"/>
<evidence type="ECO:0000256" key="1">
    <source>
        <dbReference type="SAM" id="MobiDB-lite"/>
    </source>
</evidence>
<dbReference type="EMBL" id="KN558852">
    <property type="protein sequence ID" value="KHJ86992.1"/>
    <property type="molecule type" value="Genomic_DNA"/>
</dbReference>
<keyword evidence="2" id="KW-1133">Transmembrane helix</keyword>
<dbReference type="AlphaFoldDB" id="A0A0B1STZ2"/>